<proteinExistence type="predicted"/>
<dbReference type="Proteomes" id="UP000663825">
    <property type="component" value="Unassembled WGS sequence"/>
</dbReference>
<evidence type="ECO:0000313" key="3">
    <source>
        <dbReference type="EMBL" id="CAF3353437.1"/>
    </source>
</evidence>
<keyword evidence="2" id="KW-0732">Signal</keyword>
<reference evidence="4" key="1">
    <citation type="submission" date="2021-02" db="EMBL/GenBank/DDBJ databases">
        <authorList>
            <person name="Nowell W R."/>
        </authorList>
    </citation>
    <scope>NUCLEOTIDE SEQUENCE</scope>
</reference>
<dbReference type="GO" id="GO:0016715">
    <property type="term" value="F:oxidoreductase activity, acting on paired donors, with incorporation or reduction of molecular oxygen, reduced ascorbate as one donor, and incorporation of one atom of oxygen"/>
    <property type="evidence" value="ECO:0007669"/>
    <property type="project" value="InterPro"/>
</dbReference>
<evidence type="ECO:0000313" key="5">
    <source>
        <dbReference type="Proteomes" id="UP000663825"/>
    </source>
</evidence>
<feature type="chain" id="PRO_5036414267" evidence="2">
    <location>
        <begin position="27"/>
        <end position="406"/>
    </location>
</feature>
<dbReference type="Gene3D" id="2.60.120.310">
    <property type="entry name" value="Copper type II, ascorbate-dependent monooxygenase, N-terminal domain"/>
    <property type="match status" value="1"/>
</dbReference>
<keyword evidence="1" id="KW-1133">Transmembrane helix</keyword>
<dbReference type="GO" id="GO:0005507">
    <property type="term" value="F:copper ion binding"/>
    <property type="evidence" value="ECO:0007669"/>
    <property type="project" value="InterPro"/>
</dbReference>
<organism evidence="4 5">
    <name type="scientific">Rotaria socialis</name>
    <dbReference type="NCBI Taxonomy" id="392032"/>
    <lineage>
        <taxon>Eukaryota</taxon>
        <taxon>Metazoa</taxon>
        <taxon>Spiralia</taxon>
        <taxon>Gnathifera</taxon>
        <taxon>Rotifera</taxon>
        <taxon>Eurotatoria</taxon>
        <taxon>Bdelloidea</taxon>
        <taxon>Philodinida</taxon>
        <taxon>Philodinidae</taxon>
        <taxon>Rotaria</taxon>
    </lineage>
</organism>
<comment type="caution">
    <text evidence="4">The sequence shown here is derived from an EMBL/GenBank/DDBJ whole genome shotgun (WGS) entry which is preliminary data.</text>
</comment>
<keyword evidence="1" id="KW-0472">Membrane</keyword>
<name>A0A818ARG8_9BILA</name>
<dbReference type="InterPro" id="IPR036939">
    <property type="entry name" value="Cu2_ascorb_mOase_N_sf"/>
</dbReference>
<feature type="signal peptide" evidence="2">
    <location>
        <begin position="1"/>
        <end position="26"/>
    </location>
</feature>
<evidence type="ECO:0000313" key="4">
    <source>
        <dbReference type="EMBL" id="CAF3407856.1"/>
    </source>
</evidence>
<evidence type="ECO:0000256" key="1">
    <source>
        <dbReference type="SAM" id="Phobius"/>
    </source>
</evidence>
<dbReference type="Proteomes" id="UP000663833">
    <property type="component" value="Unassembled WGS sequence"/>
</dbReference>
<accession>A0A818ARG8</accession>
<evidence type="ECO:0000256" key="2">
    <source>
        <dbReference type="SAM" id="SignalP"/>
    </source>
</evidence>
<dbReference type="OrthoDB" id="9997785at2759"/>
<dbReference type="EMBL" id="CAJNYD010001600">
    <property type="protein sequence ID" value="CAF3353437.1"/>
    <property type="molecule type" value="Genomic_DNA"/>
</dbReference>
<dbReference type="EMBL" id="CAJNXB010005086">
    <property type="protein sequence ID" value="CAF3407856.1"/>
    <property type="molecule type" value="Genomic_DNA"/>
</dbReference>
<protein>
    <submittedName>
        <fullName evidence="4">Uncharacterized protein</fullName>
    </submittedName>
</protein>
<feature type="transmembrane region" description="Helical" evidence="1">
    <location>
        <begin position="326"/>
        <end position="349"/>
    </location>
</feature>
<gene>
    <name evidence="3" type="ORF">LUA448_LOCUS13281</name>
    <name evidence="4" type="ORF">TIS948_LOCUS28303</name>
</gene>
<keyword evidence="1" id="KW-0812">Transmembrane</keyword>
<dbReference type="AlphaFoldDB" id="A0A818ARG8"/>
<sequence>MYNRAMLFCQHILLCLLSIQFLSVRASLTLTRISITLITPNSTSLTTKIPYKSVHVKHILPNNQDRSVLVAIDPLIQIHRKSIERLTVHLCNGSTHPLISYDNTEEINCDQSMLIYEWTPYSSPYSFRIPDGLGFNLSKYRSIMLSVVYTKQSVIRKEQSGVILHTATKWASFQTGTILAGNEKSGKQFSCRSKDDLRLLYGVKRLNENENNFWWRIYVVRVRWLRPKLIQMVSDSQTLSNTNQSGIGMISSEIFLKKDDYLLIECENVSHASCYFLIYYSYFENNKKDNICQDNGFSHLFKVLPPRDFSNMDPTILNKSRIDGSMIFLIIVILLLSIWISIIIGCIILRRIRGLVNFRTEAASPFSSQKNFMQTTGRTGNDNYQQRTGEADQMMQIDVENAGIVS</sequence>